<dbReference type="GO" id="GO:0005085">
    <property type="term" value="F:guanyl-nucleotide exchange factor activity"/>
    <property type="evidence" value="ECO:0007669"/>
    <property type="project" value="InterPro"/>
</dbReference>
<gene>
    <name evidence="2" type="ORF">B1A_21376</name>
</gene>
<dbReference type="SUPFAM" id="SSF48425">
    <property type="entry name" value="Sec7 domain"/>
    <property type="match status" value="1"/>
</dbReference>
<name>T0ZGS0_9ZZZZ</name>
<accession>T0ZGS0</accession>
<comment type="caution">
    <text evidence="2">The sequence shown here is derived from an EMBL/GenBank/DDBJ whole genome shotgun (WGS) entry which is preliminary data.</text>
</comment>
<dbReference type="GO" id="GO:0032012">
    <property type="term" value="P:regulation of ARF protein signal transduction"/>
    <property type="evidence" value="ECO:0007669"/>
    <property type="project" value="InterPro"/>
</dbReference>
<reference evidence="2" key="2">
    <citation type="journal article" date="2014" name="ISME J.">
        <title>Microbial stratification in low pH oxic and suboxic macroscopic growths along an acid mine drainage.</title>
        <authorList>
            <person name="Mendez-Garcia C."/>
            <person name="Mesa V."/>
            <person name="Sprenger R.R."/>
            <person name="Richter M."/>
            <person name="Diez M.S."/>
            <person name="Solano J."/>
            <person name="Bargiela R."/>
            <person name="Golyshina O.V."/>
            <person name="Manteca A."/>
            <person name="Ramos J.L."/>
            <person name="Gallego J.R."/>
            <person name="Llorente I."/>
            <person name="Martins Dos Santos V.A."/>
            <person name="Jensen O.N."/>
            <person name="Pelaez A.I."/>
            <person name="Sanchez J."/>
            <person name="Ferrer M."/>
        </authorList>
    </citation>
    <scope>NUCLEOTIDE SEQUENCE</scope>
</reference>
<proteinExistence type="predicted"/>
<dbReference type="PROSITE" id="PS50190">
    <property type="entry name" value="SEC7"/>
    <property type="match status" value="1"/>
</dbReference>
<feature type="non-terminal residue" evidence="2">
    <location>
        <position position="45"/>
    </location>
</feature>
<dbReference type="AlphaFoldDB" id="T0ZGS0"/>
<dbReference type="EMBL" id="AUZX01015802">
    <property type="protein sequence ID" value="EQD28054.1"/>
    <property type="molecule type" value="Genomic_DNA"/>
</dbReference>
<organism evidence="2">
    <name type="scientific">mine drainage metagenome</name>
    <dbReference type="NCBI Taxonomy" id="410659"/>
    <lineage>
        <taxon>unclassified sequences</taxon>
        <taxon>metagenomes</taxon>
        <taxon>ecological metagenomes</taxon>
    </lineage>
</organism>
<feature type="domain" description="SEC7" evidence="1">
    <location>
        <begin position="1"/>
        <end position="45"/>
    </location>
</feature>
<dbReference type="InterPro" id="IPR035999">
    <property type="entry name" value="Sec7_dom_sf"/>
</dbReference>
<reference evidence="2" key="1">
    <citation type="submission" date="2013-08" db="EMBL/GenBank/DDBJ databases">
        <authorList>
            <person name="Mendez C."/>
            <person name="Richter M."/>
            <person name="Ferrer M."/>
            <person name="Sanchez J."/>
        </authorList>
    </citation>
    <scope>NUCLEOTIDE SEQUENCE</scope>
</reference>
<evidence type="ECO:0000259" key="1">
    <source>
        <dbReference type="PROSITE" id="PS50190"/>
    </source>
</evidence>
<dbReference type="InterPro" id="IPR023394">
    <property type="entry name" value="Sec7_C_sf"/>
</dbReference>
<protein>
    <submittedName>
        <fullName evidence="2">SEC7-like domain protein</fullName>
    </submittedName>
</protein>
<dbReference type="Gene3D" id="1.10.1000.11">
    <property type="entry name" value="Arf Nucleotide-binding Site Opener,domain 2"/>
    <property type="match status" value="1"/>
</dbReference>
<evidence type="ECO:0000313" key="2">
    <source>
        <dbReference type="EMBL" id="EQD28054.1"/>
    </source>
</evidence>
<dbReference type="Pfam" id="PF01369">
    <property type="entry name" value="Sec7"/>
    <property type="match status" value="1"/>
</dbReference>
<dbReference type="InterPro" id="IPR000904">
    <property type="entry name" value="Sec7_dom"/>
</dbReference>
<sequence>MEKFGEKYTKDNPDAFGSAECVYLLSYATIMLQTAIHNPQAQKLK</sequence>